<dbReference type="InParanoid" id="A0A098E1I6"/>
<reference evidence="2 3" key="1">
    <citation type="journal article" date="2007" name="Science">
        <title>The Fusarium graminearum genome reveals a link between localized polymorphism and pathogen specialization.</title>
        <authorList>
            <person name="Cuomo C.A."/>
            <person name="Gueldener U."/>
            <person name="Xu J.-R."/>
            <person name="Trail F."/>
            <person name="Turgeon B.G."/>
            <person name="Di Pietro A."/>
            <person name="Walton J.D."/>
            <person name="Ma L.-J."/>
            <person name="Baker S.E."/>
            <person name="Rep M."/>
            <person name="Adam G."/>
            <person name="Antoniw J."/>
            <person name="Baldwin T."/>
            <person name="Calvo S.E."/>
            <person name="Chang Y.-L."/>
            <person name="DeCaprio D."/>
            <person name="Gale L.R."/>
            <person name="Gnerre S."/>
            <person name="Goswami R.S."/>
            <person name="Hammond-Kosack K."/>
            <person name="Harris L.J."/>
            <person name="Hilburn K."/>
            <person name="Kennell J.C."/>
            <person name="Kroken S."/>
            <person name="Magnuson J.K."/>
            <person name="Mannhaupt G."/>
            <person name="Mauceli E.W."/>
            <person name="Mewes H.-W."/>
            <person name="Mitterbauer R."/>
            <person name="Muehlbauer G."/>
            <person name="Muensterkoetter M."/>
            <person name="Nelson D."/>
            <person name="O'Donnell K."/>
            <person name="Ouellet T."/>
            <person name="Qi W."/>
            <person name="Quesneville H."/>
            <person name="Roncero M.I.G."/>
            <person name="Seong K.-Y."/>
            <person name="Tetko I.V."/>
            <person name="Urban M."/>
            <person name="Waalwijk C."/>
            <person name="Ward T.J."/>
            <person name="Yao J."/>
            <person name="Birren B.W."/>
            <person name="Kistler H.C."/>
        </authorList>
    </citation>
    <scope>NUCLEOTIDE SEQUENCE [LARGE SCALE GENOMIC DNA]</scope>
    <source>
        <strain evidence="3">ATCC MYA-4620 / CBS 123657 / FGSC 9075 / NRRL 31084 / PH-1</strain>
        <strain evidence="2">PH-1 / ATCC MYA-4620 / FGSC 9075 / NRRL 31084</strain>
    </source>
</reference>
<accession>A0A098E1I6</accession>
<sequence length="88" mass="9630">MLESGRNRAVGHEALLFVNPSHNMTSKGDMKDLKISLSAQKKDLSVKRKGITLQYLCKKFRNSVSAMTWGCQSTEDSATIISVLIASG</sequence>
<evidence type="ECO:0000313" key="1">
    <source>
        <dbReference type="EMBL" id="CEF87477.1"/>
    </source>
</evidence>
<protein>
    <submittedName>
        <fullName evidence="1">Chromosome 3, complete genome</fullName>
    </submittedName>
</protein>
<dbReference type="AlphaFoldDB" id="A0A098E1I6"/>
<organism evidence="1 3">
    <name type="scientific">Gibberella zeae (strain ATCC MYA-4620 / CBS 123657 / FGSC 9075 / NRRL 31084 / PH-1)</name>
    <name type="common">Wheat head blight fungus</name>
    <name type="synonym">Fusarium graminearum</name>
    <dbReference type="NCBI Taxonomy" id="229533"/>
    <lineage>
        <taxon>Eukaryota</taxon>
        <taxon>Fungi</taxon>
        <taxon>Dikarya</taxon>
        <taxon>Ascomycota</taxon>
        <taxon>Pezizomycotina</taxon>
        <taxon>Sordariomycetes</taxon>
        <taxon>Hypocreomycetidae</taxon>
        <taxon>Hypocreales</taxon>
        <taxon>Nectriaceae</taxon>
        <taxon>Fusarium</taxon>
    </lineage>
</organism>
<evidence type="ECO:0000313" key="2">
    <source>
        <dbReference type="EnsemblFungi" id="CEF87477"/>
    </source>
</evidence>
<reference evidence="2" key="4">
    <citation type="submission" date="2017-01" db="UniProtKB">
        <authorList>
            <consortium name="EnsemblFungi"/>
        </authorList>
    </citation>
    <scope>IDENTIFICATION</scope>
    <source>
        <strain evidence="2">PH-1 / ATCC MYA-4620 / FGSC 9075 / NRRL 31084</strain>
    </source>
</reference>
<dbReference type="EMBL" id="HG970334">
    <property type="protein sequence ID" value="CEF87477.1"/>
    <property type="molecule type" value="Genomic_DNA"/>
</dbReference>
<gene>
    <name evidence="1" type="ORF">FGRAMPH1_01T21667</name>
</gene>
<dbReference type="Proteomes" id="UP000070720">
    <property type="component" value="Chromosome 3"/>
</dbReference>
<proteinExistence type="predicted"/>
<dbReference type="VEuPathDB" id="FungiDB:FGRAMPH1_01G21667"/>
<evidence type="ECO:0000313" key="3">
    <source>
        <dbReference type="Proteomes" id="UP000070720"/>
    </source>
</evidence>
<reference evidence="2 3" key="2">
    <citation type="journal article" date="2010" name="Nature">
        <title>Comparative genomics reveals mobile pathogenicity chromosomes in Fusarium.</title>
        <authorList>
            <person name="Ma L.J."/>
            <person name="van der Does H.C."/>
            <person name="Borkovich K.A."/>
            <person name="Coleman J.J."/>
            <person name="Daboussi M.J."/>
            <person name="Di Pietro A."/>
            <person name="Dufresne M."/>
            <person name="Freitag M."/>
            <person name="Grabherr M."/>
            <person name="Henrissat B."/>
            <person name="Houterman P.M."/>
            <person name="Kang S."/>
            <person name="Shim W.B."/>
            <person name="Woloshuk C."/>
            <person name="Xie X."/>
            <person name="Xu J.R."/>
            <person name="Antoniw J."/>
            <person name="Baker S.E."/>
            <person name="Bluhm B.H."/>
            <person name="Breakspear A."/>
            <person name="Brown D.W."/>
            <person name="Butchko R.A."/>
            <person name="Chapman S."/>
            <person name="Coulson R."/>
            <person name="Coutinho P.M."/>
            <person name="Danchin E.G."/>
            <person name="Diener A."/>
            <person name="Gale L.R."/>
            <person name="Gardiner D.M."/>
            <person name="Goff S."/>
            <person name="Hammond-Kosack K.E."/>
            <person name="Hilburn K."/>
            <person name="Hua-Van A."/>
            <person name="Jonkers W."/>
            <person name="Kazan K."/>
            <person name="Kodira C.D."/>
            <person name="Koehrsen M."/>
            <person name="Kumar L."/>
            <person name="Lee Y.H."/>
            <person name="Li L."/>
            <person name="Manners J.M."/>
            <person name="Miranda-Saavedra D."/>
            <person name="Mukherjee M."/>
            <person name="Park G."/>
            <person name="Park J."/>
            <person name="Park S.Y."/>
            <person name="Proctor R.H."/>
            <person name="Regev A."/>
            <person name="Ruiz-Roldan M.C."/>
            <person name="Sain D."/>
            <person name="Sakthikumar S."/>
            <person name="Sykes S."/>
            <person name="Schwartz D.C."/>
            <person name="Turgeon B.G."/>
            <person name="Wapinski I."/>
            <person name="Yoder O."/>
            <person name="Young S."/>
            <person name="Zeng Q."/>
            <person name="Zhou S."/>
            <person name="Galagan J."/>
            <person name="Cuomo C.A."/>
            <person name="Kistler H.C."/>
            <person name="Rep M."/>
        </authorList>
    </citation>
    <scope>GENOME REANNOTATION</scope>
    <source>
        <strain evidence="3">ATCC MYA-4620 / CBS 123657 / FGSC 9075 / NRRL 31084 / PH-1</strain>
        <strain evidence="2">PH-1 / ATCC MYA-4620 / FGSC 9075 / NRRL 31084</strain>
    </source>
</reference>
<accession>A0A0E0SM14</accession>
<name>A0A098E1I6_GIBZE</name>
<keyword evidence="3" id="KW-1185">Reference proteome</keyword>
<reference evidence="1 3" key="3">
    <citation type="journal article" date="2015" name="BMC Genomics">
        <title>The completed genome sequence of the pathogenic ascomycete fungus Fusarium graminearum.</title>
        <authorList>
            <person name="King R."/>
            <person name="Urban M."/>
            <person name="Hammond-Kosack M.C."/>
            <person name="Hassani-Pak K."/>
            <person name="Hammond-Kosack K.E."/>
        </authorList>
    </citation>
    <scope>NUCLEOTIDE SEQUENCE [LARGE SCALE GENOMIC DNA]</scope>
    <source>
        <strain evidence="3">ATCC MYA-4620 / CBS 123657 / FGSC 9075 / NRRL 31084 / PH-1</strain>
        <strain evidence="1">PH-1</strain>
    </source>
</reference>
<dbReference type="EnsemblFungi" id="CEF87477">
    <property type="protein sequence ID" value="CEF87477"/>
    <property type="gene ID" value="FGRRES_13995_M"/>
</dbReference>